<sequence length="225" mass="25592">MAEFWYNTSHHSALGCSAFTAVNRTEPNFGAMQNLTVQNQIRTDFLRAKLLQAQQRMKSKADKNRTERQFSVGDKVLLKLQLYAQQSMVNRPFPKLSYKYFGPYEVVARIGEVAYKLRLPALARVHPVFHVSQLKPFTANYSHVFSDLPATHDLAASATTPELILDRRLVRDGNAPAVQVMIKWMDLPIEAATWEDYHQLKARFPSATLWEGDHAREGGNVTHPP</sequence>
<dbReference type="EnsemblPlants" id="AVESA.00010b.r2.2DG0356710.1">
    <property type="protein sequence ID" value="AVESA.00010b.r2.2DG0356710.1.CDS.1"/>
    <property type="gene ID" value="AVESA.00010b.r2.2DG0356710"/>
</dbReference>
<evidence type="ECO:0000313" key="2">
    <source>
        <dbReference type="Proteomes" id="UP001732700"/>
    </source>
</evidence>
<accession>A0ACD5V281</accession>
<organism evidence="1 2">
    <name type="scientific">Avena sativa</name>
    <name type="common">Oat</name>
    <dbReference type="NCBI Taxonomy" id="4498"/>
    <lineage>
        <taxon>Eukaryota</taxon>
        <taxon>Viridiplantae</taxon>
        <taxon>Streptophyta</taxon>
        <taxon>Embryophyta</taxon>
        <taxon>Tracheophyta</taxon>
        <taxon>Spermatophyta</taxon>
        <taxon>Magnoliopsida</taxon>
        <taxon>Liliopsida</taxon>
        <taxon>Poales</taxon>
        <taxon>Poaceae</taxon>
        <taxon>BOP clade</taxon>
        <taxon>Pooideae</taxon>
        <taxon>Poodae</taxon>
        <taxon>Poeae</taxon>
        <taxon>Poeae Chloroplast Group 1 (Aveneae type)</taxon>
        <taxon>Aveninae</taxon>
        <taxon>Avena</taxon>
    </lineage>
</organism>
<name>A0ACD5V281_AVESA</name>
<evidence type="ECO:0000313" key="1">
    <source>
        <dbReference type="EnsemblPlants" id="AVESA.00010b.r2.2DG0356710.1.CDS.1"/>
    </source>
</evidence>
<protein>
    <submittedName>
        <fullName evidence="1">Uncharacterized protein</fullName>
    </submittedName>
</protein>
<keyword evidence="2" id="KW-1185">Reference proteome</keyword>
<reference evidence="1" key="2">
    <citation type="submission" date="2025-09" db="UniProtKB">
        <authorList>
            <consortium name="EnsemblPlants"/>
        </authorList>
    </citation>
    <scope>IDENTIFICATION</scope>
</reference>
<proteinExistence type="predicted"/>
<dbReference type="Proteomes" id="UP001732700">
    <property type="component" value="Chromosome 2D"/>
</dbReference>
<reference evidence="1" key="1">
    <citation type="submission" date="2021-05" db="EMBL/GenBank/DDBJ databases">
        <authorList>
            <person name="Scholz U."/>
            <person name="Mascher M."/>
            <person name="Fiebig A."/>
        </authorList>
    </citation>
    <scope>NUCLEOTIDE SEQUENCE [LARGE SCALE GENOMIC DNA]</scope>
</reference>